<dbReference type="GO" id="GO:0005829">
    <property type="term" value="C:cytosol"/>
    <property type="evidence" value="ECO:0007669"/>
    <property type="project" value="TreeGrafter"/>
</dbReference>
<dbReference type="SUPFAM" id="SSF46785">
    <property type="entry name" value="Winged helix' DNA-binding domain"/>
    <property type="match status" value="1"/>
</dbReference>
<dbReference type="InterPro" id="IPR036390">
    <property type="entry name" value="WH_DNA-bd_sf"/>
</dbReference>
<dbReference type="GO" id="GO:0003700">
    <property type="term" value="F:DNA-binding transcription factor activity"/>
    <property type="evidence" value="ECO:0007669"/>
    <property type="project" value="TreeGrafter"/>
</dbReference>
<evidence type="ECO:0000256" key="1">
    <source>
        <dbReference type="ARBA" id="ARBA00023015"/>
    </source>
</evidence>
<keyword evidence="1" id="KW-0805">Transcription regulation</keyword>
<keyword evidence="7" id="KW-1185">Reference proteome</keyword>
<dbReference type="CDD" id="cd00038">
    <property type="entry name" value="CAP_ED"/>
    <property type="match status" value="1"/>
</dbReference>
<dbReference type="OrthoDB" id="9774616at2"/>
<keyword evidence="6" id="KW-0418">Kinase</keyword>
<dbReference type="SUPFAM" id="SSF51206">
    <property type="entry name" value="cAMP-binding domain-like"/>
    <property type="match status" value="1"/>
</dbReference>
<dbReference type="PANTHER" id="PTHR24567">
    <property type="entry name" value="CRP FAMILY TRANSCRIPTIONAL REGULATORY PROTEIN"/>
    <property type="match status" value="1"/>
</dbReference>
<dbReference type="SMART" id="SM00100">
    <property type="entry name" value="cNMP"/>
    <property type="match status" value="1"/>
</dbReference>
<proteinExistence type="predicted"/>
<dbReference type="Pfam" id="PF00027">
    <property type="entry name" value="cNMP_binding"/>
    <property type="match status" value="1"/>
</dbReference>
<accession>A0A1I6KAN6</accession>
<evidence type="ECO:0000259" key="5">
    <source>
        <dbReference type="PROSITE" id="PS51063"/>
    </source>
</evidence>
<evidence type="ECO:0000313" key="6">
    <source>
        <dbReference type="EMBL" id="SFR88247.1"/>
    </source>
</evidence>
<dbReference type="InterPro" id="IPR014710">
    <property type="entry name" value="RmlC-like_jellyroll"/>
</dbReference>
<dbReference type="PROSITE" id="PS51063">
    <property type="entry name" value="HTH_CRP_2"/>
    <property type="match status" value="1"/>
</dbReference>
<evidence type="ECO:0000259" key="4">
    <source>
        <dbReference type="PROSITE" id="PS50042"/>
    </source>
</evidence>
<dbReference type="RefSeq" id="WP_092560928.1">
    <property type="nucleotide sequence ID" value="NZ_FOYZ01000008.1"/>
</dbReference>
<dbReference type="PROSITE" id="PS50042">
    <property type="entry name" value="CNMP_BINDING_3"/>
    <property type="match status" value="1"/>
</dbReference>
<feature type="domain" description="HTH crp-type" evidence="5">
    <location>
        <begin position="154"/>
        <end position="219"/>
    </location>
</feature>
<keyword evidence="6" id="KW-0808">Transferase</keyword>
<dbReference type="AlphaFoldDB" id="A0A1I6KAN6"/>
<dbReference type="InterPro" id="IPR012318">
    <property type="entry name" value="HTH_CRP"/>
</dbReference>
<name>A0A1I6KAN6_9FIRM</name>
<keyword evidence="3" id="KW-0804">Transcription</keyword>
<gene>
    <name evidence="6" type="ORF">SAMN05661086_02324</name>
</gene>
<evidence type="ECO:0000256" key="3">
    <source>
        <dbReference type="ARBA" id="ARBA00023163"/>
    </source>
</evidence>
<dbReference type="Proteomes" id="UP000199659">
    <property type="component" value="Unassembled WGS sequence"/>
</dbReference>
<feature type="domain" description="Cyclic nucleotide-binding" evidence="4">
    <location>
        <begin position="13"/>
        <end position="115"/>
    </location>
</feature>
<dbReference type="PANTHER" id="PTHR24567:SF58">
    <property type="entry name" value="CYCLIC AMP-BINDING REGULATORY PROTEIN"/>
    <property type="match status" value="1"/>
</dbReference>
<dbReference type="GO" id="GO:0003677">
    <property type="term" value="F:DNA binding"/>
    <property type="evidence" value="ECO:0007669"/>
    <property type="project" value="UniProtKB-KW"/>
</dbReference>
<keyword evidence="2" id="KW-0238">DNA-binding</keyword>
<dbReference type="InterPro" id="IPR000595">
    <property type="entry name" value="cNMP-bd_dom"/>
</dbReference>
<reference evidence="6 7" key="1">
    <citation type="submission" date="2016-10" db="EMBL/GenBank/DDBJ databases">
        <authorList>
            <person name="de Groot N.N."/>
        </authorList>
    </citation>
    <scope>NUCLEOTIDE SEQUENCE [LARGE SCALE GENOMIC DNA]</scope>
    <source>
        <strain evidence="6 7">743A</strain>
    </source>
</reference>
<evidence type="ECO:0000313" key="7">
    <source>
        <dbReference type="Proteomes" id="UP000199659"/>
    </source>
</evidence>
<dbReference type="Gene3D" id="2.60.120.10">
    <property type="entry name" value="Jelly Rolls"/>
    <property type="match status" value="1"/>
</dbReference>
<sequence>MTEYIEVLKEMELFQGISNSQIPTLLSCLSIGVRSYKKGETIFHNHEKLHHIGIMLSGDAQVIQDDFFGNRNIMANLEAGNLFGESFAFSLIPITTINVLATSDCRILFIDSQKLSAPCRTGCDFHLLLIRNMLHIVSMKNILLTEKIELLSRRSLREKLLSYLSTASAKMGNTSFTIPFNRQELADYLCVDRSALSAELSKLKKEGILNYRKNYFELL</sequence>
<dbReference type="InterPro" id="IPR050397">
    <property type="entry name" value="Env_Response_Regulators"/>
</dbReference>
<dbReference type="InterPro" id="IPR018490">
    <property type="entry name" value="cNMP-bd_dom_sf"/>
</dbReference>
<dbReference type="EMBL" id="FOYZ01000008">
    <property type="protein sequence ID" value="SFR88247.1"/>
    <property type="molecule type" value="Genomic_DNA"/>
</dbReference>
<dbReference type="STRING" id="37658.SAMN05661086_02324"/>
<dbReference type="Pfam" id="PF13545">
    <property type="entry name" value="HTH_Crp_2"/>
    <property type="match status" value="1"/>
</dbReference>
<organism evidence="6 7">
    <name type="scientific">Anaeromicropila populeti</name>
    <dbReference type="NCBI Taxonomy" id="37658"/>
    <lineage>
        <taxon>Bacteria</taxon>
        <taxon>Bacillati</taxon>
        <taxon>Bacillota</taxon>
        <taxon>Clostridia</taxon>
        <taxon>Lachnospirales</taxon>
        <taxon>Lachnospiraceae</taxon>
        <taxon>Anaeromicropila</taxon>
    </lineage>
</organism>
<dbReference type="GO" id="GO:0016301">
    <property type="term" value="F:kinase activity"/>
    <property type="evidence" value="ECO:0007669"/>
    <property type="project" value="UniProtKB-KW"/>
</dbReference>
<protein>
    <submittedName>
        <fullName evidence="6">cAMP-binding domain of CRP or a regulatory subunit of cAMP-dependent protein kinases</fullName>
    </submittedName>
</protein>
<evidence type="ECO:0000256" key="2">
    <source>
        <dbReference type="ARBA" id="ARBA00023125"/>
    </source>
</evidence>